<sequence>MKKALVLLAILFSGFCFAQSETINNYKYVIIPEKFSFLKEPNKHNLNTLTKMVFEKYGFTVFYPNDQMPQDLMLNKCGALYGDLVDDSGILSTNITILLKDCSGKVVYTSLKGRSKEKDFKKAYYEALREAAASMAALNYQYNGTPILQAGHPNPNATASVPTTPATQQAVATATPAATVTPTIVNENQLFAQPIANGYQLVDTTPKVVARLYKTSQADYYSAQGEGKTGVIFKKGNDWFFEYYVNDKLVTEKLNIKF</sequence>
<keyword evidence="3" id="KW-1185">Reference proteome</keyword>
<evidence type="ECO:0000313" key="3">
    <source>
        <dbReference type="Proteomes" id="UP000320643"/>
    </source>
</evidence>
<feature type="chain" id="PRO_5021789638" evidence="1">
    <location>
        <begin position="19"/>
        <end position="258"/>
    </location>
</feature>
<dbReference type="EMBL" id="VJVZ01000002">
    <property type="protein sequence ID" value="TRW26368.1"/>
    <property type="molecule type" value="Genomic_DNA"/>
</dbReference>
<comment type="caution">
    <text evidence="2">The sequence shown here is derived from an EMBL/GenBank/DDBJ whole genome shotgun (WGS) entry which is preliminary data.</text>
</comment>
<evidence type="ECO:0000256" key="1">
    <source>
        <dbReference type="SAM" id="SignalP"/>
    </source>
</evidence>
<dbReference type="Proteomes" id="UP000320643">
    <property type="component" value="Unassembled WGS sequence"/>
</dbReference>
<gene>
    <name evidence="2" type="ORF">FMM05_03030</name>
</gene>
<protein>
    <submittedName>
        <fullName evidence="2">Uncharacterized protein</fullName>
    </submittedName>
</protein>
<keyword evidence="1" id="KW-0732">Signal</keyword>
<feature type="signal peptide" evidence="1">
    <location>
        <begin position="1"/>
        <end position="18"/>
    </location>
</feature>
<proteinExistence type="predicted"/>
<dbReference type="OrthoDB" id="1274006at2"/>
<dbReference type="RefSeq" id="WP_143371871.1">
    <property type="nucleotide sequence ID" value="NZ_VJVZ01000002.1"/>
</dbReference>
<accession>A0A552V7D9</accession>
<dbReference type="AlphaFoldDB" id="A0A552V7D9"/>
<reference evidence="2 3" key="1">
    <citation type="submission" date="2019-07" db="EMBL/GenBank/DDBJ databases">
        <title>Flavobacterium sp. nov., isolated from glacier ice.</title>
        <authorList>
            <person name="Liu Q."/>
            <person name="Xin Y.-H."/>
        </authorList>
    </citation>
    <scope>NUCLEOTIDE SEQUENCE [LARGE SCALE GENOMIC DNA]</scope>
    <source>
        <strain evidence="2 3">ZT4R6</strain>
    </source>
</reference>
<name>A0A552V7D9_9FLAO</name>
<evidence type="ECO:0000313" key="2">
    <source>
        <dbReference type="EMBL" id="TRW26368.1"/>
    </source>
</evidence>
<organism evidence="2 3">
    <name type="scientific">Flavobacterium zepuense</name>
    <dbReference type="NCBI Taxonomy" id="2593302"/>
    <lineage>
        <taxon>Bacteria</taxon>
        <taxon>Pseudomonadati</taxon>
        <taxon>Bacteroidota</taxon>
        <taxon>Flavobacteriia</taxon>
        <taxon>Flavobacteriales</taxon>
        <taxon>Flavobacteriaceae</taxon>
        <taxon>Flavobacterium</taxon>
    </lineage>
</organism>